<evidence type="ECO:0000256" key="1">
    <source>
        <dbReference type="ARBA" id="ARBA00001436"/>
    </source>
</evidence>
<dbReference type="EC" id="4.6.1.2" evidence="2"/>
<evidence type="ECO:0000313" key="8">
    <source>
        <dbReference type="Proteomes" id="UP000270094"/>
    </source>
</evidence>
<protein>
    <recommendedName>
        <fullName evidence="2">guanylate cyclase</fullName>
        <ecNumber evidence="2">4.6.1.2</ecNumber>
    </recommendedName>
</protein>
<evidence type="ECO:0000256" key="4">
    <source>
        <dbReference type="ARBA" id="ARBA00023239"/>
    </source>
</evidence>
<evidence type="ECO:0000313" key="7">
    <source>
        <dbReference type="EMBL" id="VDM76662.1"/>
    </source>
</evidence>
<dbReference type="InterPro" id="IPR011009">
    <property type="entry name" value="Kinase-like_dom_sf"/>
</dbReference>
<evidence type="ECO:0000256" key="3">
    <source>
        <dbReference type="ARBA" id="ARBA00022741"/>
    </source>
</evidence>
<dbReference type="InterPro" id="IPR000719">
    <property type="entry name" value="Prot_kinase_dom"/>
</dbReference>
<dbReference type="InterPro" id="IPR001245">
    <property type="entry name" value="Ser-Thr/Tyr_kinase_cat_dom"/>
</dbReference>
<keyword evidence="3" id="KW-0547">Nucleotide-binding</keyword>
<gene>
    <name evidence="7" type="ORF">SVUK_LOCUS11660</name>
</gene>
<evidence type="ECO:0000256" key="5">
    <source>
        <dbReference type="ARBA" id="ARBA00023293"/>
    </source>
</evidence>
<dbReference type="InterPro" id="IPR050401">
    <property type="entry name" value="Cyclic_nucleotide_synthase"/>
</dbReference>
<dbReference type="PANTHER" id="PTHR11920:SF501">
    <property type="entry name" value="GUANYLATE CYCLASE 32E"/>
    <property type="match status" value="1"/>
</dbReference>
<evidence type="ECO:0000256" key="2">
    <source>
        <dbReference type="ARBA" id="ARBA00012202"/>
    </source>
</evidence>
<dbReference type="GO" id="GO:0007168">
    <property type="term" value="P:receptor guanylyl cyclase signaling pathway"/>
    <property type="evidence" value="ECO:0007669"/>
    <property type="project" value="TreeGrafter"/>
</dbReference>
<dbReference type="SUPFAM" id="SSF56112">
    <property type="entry name" value="Protein kinase-like (PK-like)"/>
    <property type="match status" value="1"/>
</dbReference>
<dbReference type="Proteomes" id="UP000270094">
    <property type="component" value="Unassembled WGS sequence"/>
</dbReference>
<accession>A0A3P7LBL4</accession>
<dbReference type="GO" id="GO:0004016">
    <property type="term" value="F:adenylate cyclase activity"/>
    <property type="evidence" value="ECO:0007669"/>
    <property type="project" value="TreeGrafter"/>
</dbReference>
<dbReference type="GO" id="GO:0004383">
    <property type="term" value="F:guanylate cyclase activity"/>
    <property type="evidence" value="ECO:0007669"/>
    <property type="project" value="UniProtKB-EC"/>
</dbReference>
<evidence type="ECO:0000259" key="6">
    <source>
        <dbReference type="PROSITE" id="PS50011"/>
    </source>
</evidence>
<feature type="domain" description="Protein kinase" evidence="6">
    <location>
        <begin position="1"/>
        <end position="171"/>
    </location>
</feature>
<reference evidence="7 8" key="1">
    <citation type="submission" date="2018-11" db="EMBL/GenBank/DDBJ databases">
        <authorList>
            <consortium name="Pathogen Informatics"/>
        </authorList>
    </citation>
    <scope>NUCLEOTIDE SEQUENCE [LARGE SCALE GENOMIC DNA]</scope>
</reference>
<keyword evidence="4" id="KW-0456">Lyase</keyword>
<comment type="catalytic activity">
    <reaction evidence="1">
        <text>GTP = 3',5'-cyclic GMP + diphosphate</text>
        <dbReference type="Rhea" id="RHEA:13665"/>
        <dbReference type="ChEBI" id="CHEBI:33019"/>
        <dbReference type="ChEBI" id="CHEBI:37565"/>
        <dbReference type="ChEBI" id="CHEBI:57746"/>
        <dbReference type="EC" id="4.6.1.2"/>
    </reaction>
</comment>
<name>A0A3P7LBL4_STRVU</name>
<dbReference type="GO" id="GO:0005886">
    <property type="term" value="C:plasma membrane"/>
    <property type="evidence" value="ECO:0007669"/>
    <property type="project" value="TreeGrafter"/>
</dbReference>
<keyword evidence="8" id="KW-1185">Reference proteome</keyword>
<dbReference type="PANTHER" id="PTHR11920">
    <property type="entry name" value="GUANYLYL CYCLASE"/>
    <property type="match status" value="1"/>
</dbReference>
<organism evidence="7 8">
    <name type="scientific">Strongylus vulgaris</name>
    <name type="common">Blood worm</name>
    <dbReference type="NCBI Taxonomy" id="40348"/>
    <lineage>
        <taxon>Eukaryota</taxon>
        <taxon>Metazoa</taxon>
        <taxon>Ecdysozoa</taxon>
        <taxon>Nematoda</taxon>
        <taxon>Chromadorea</taxon>
        <taxon>Rhabditida</taxon>
        <taxon>Rhabditina</taxon>
        <taxon>Rhabditomorpha</taxon>
        <taxon>Strongyloidea</taxon>
        <taxon>Strongylidae</taxon>
        <taxon>Strongylus</taxon>
    </lineage>
</organism>
<sequence>MYEIENDNIDRFLGLSMDGPATLSLWKFCMRGSLKGIISAKTTQMDGFFIYCLINDIANGLQYIHKSFLEKHGRLTSSCCLVDSRWQVKISDYGVEPLNSEEQQTDLESKLYVAPELLRDPQRDATKEGDIYSFAIICSELIGGTSAWNMENRKEDVEAMPSDSNIRPKSS</sequence>
<proteinExistence type="predicted"/>
<dbReference type="PROSITE" id="PS50011">
    <property type="entry name" value="PROTEIN_KINASE_DOM"/>
    <property type="match status" value="1"/>
</dbReference>
<dbReference type="GO" id="GO:0001653">
    <property type="term" value="F:peptide receptor activity"/>
    <property type="evidence" value="ECO:0007669"/>
    <property type="project" value="TreeGrafter"/>
</dbReference>
<dbReference type="GO" id="GO:0005524">
    <property type="term" value="F:ATP binding"/>
    <property type="evidence" value="ECO:0007669"/>
    <property type="project" value="InterPro"/>
</dbReference>
<dbReference type="EMBL" id="UYYB01097445">
    <property type="protein sequence ID" value="VDM76662.1"/>
    <property type="molecule type" value="Genomic_DNA"/>
</dbReference>
<dbReference type="Gene3D" id="1.10.510.10">
    <property type="entry name" value="Transferase(Phosphotransferase) domain 1"/>
    <property type="match status" value="1"/>
</dbReference>
<dbReference type="AlphaFoldDB" id="A0A3P7LBL4"/>
<dbReference type="GO" id="GO:0004672">
    <property type="term" value="F:protein kinase activity"/>
    <property type="evidence" value="ECO:0007669"/>
    <property type="project" value="InterPro"/>
</dbReference>
<keyword evidence="5" id="KW-0141">cGMP biosynthesis</keyword>
<dbReference type="OrthoDB" id="302535at2759"/>
<dbReference type="Pfam" id="PF07714">
    <property type="entry name" value="PK_Tyr_Ser-Thr"/>
    <property type="match status" value="1"/>
</dbReference>